<name>A0ACC0YFH8_9ROSI</name>
<gene>
    <name evidence="1" type="ORF">Pint_24245</name>
</gene>
<sequence>MKLHHNQPFFKGSHNTSSAQNTFSEPHFIFKYTEATPCCGFILARHQQPWKPRDGLAQIALVTMPLHVLQTLPKDT</sequence>
<accession>A0ACC0YFH8</accession>
<dbReference type="EMBL" id="CM047742">
    <property type="protein sequence ID" value="KAJ0034882.1"/>
    <property type="molecule type" value="Genomic_DNA"/>
</dbReference>
<dbReference type="Proteomes" id="UP001163603">
    <property type="component" value="Chromosome 7"/>
</dbReference>
<proteinExistence type="predicted"/>
<comment type="caution">
    <text evidence="1">The sequence shown here is derived from an EMBL/GenBank/DDBJ whole genome shotgun (WGS) entry which is preliminary data.</text>
</comment>
<keyword evidence="2" id="KW-1185">Reference proteome</keyword>
<evidence type="ECO:0000313" key="1">
    <source>
        <dbReference type="EMBL" id="KAJ0034882.1"/>
    </source>
</evidence>
<reference evidence="2" key="1">
    <citation type="journal article" date="2023" name="G3 (Bethesda)">
        <title>Genome assembly and association tests identify interacting loci associated with vigor, precocity, and sex in interspecific pistachio rootstocks.</title>
        <authorList>
            <person name="Palmer W."/>
            <person name="Jacygrad E."/>
            <person name="Sagayaradj S."/>
            <person name="Cavanaugh K."/>
            <person name="Han R."/>
            <person name="Bertier L."/>
            <person name="Beede B."/>
            <person name="Kafkas S."/>
            <person name="Golino D."/>
            <person name="Preece J."/>
            <person name="Michelmore R."/>
        </authorList>
    </citation>
    <scope>NUCLEOTIDE SEQUENCE [LARGE SCALE GENOMIC DNA]</scope>
</reference>
<evidence type="ECO:0000313" key="2">
    <source>
        <dbReference type="Proteomes" id="UP001163603"/>
    </source>
</evidence>
<organism evidence="1 2">
    <name type="scientific">Pistacia integerrima</name>
    <dbReference type="NCBI Taxonomy" id="434235"/>
    <lineage>
        <taxon>Eukaryota</taxon>
        <taxon>Viridiplantae</taxon>
        <taxon>Streptophyta</taxon>
        <taxon>Embryophyta</taxon>
        <taxon>Tracheophyta</taxon>
        <taxon>Spermatophyta</taxon>
        <taxon>Magnoliopsida</taxon>
        <taxon>eudicotyledons</taxon>
        <taxon>Gunneridae</taxon>
        <taxon>Pentapetalae</taxon>
        <taxon>rosids</taxon>
        <taxon>malvids</taxon>
        <taxon>Sapindales</taxon>
        <taxon>Anacardiaceae</taxon>
        <taxon>Pistacia</taxon>
    </lineage>
</organism>
<protein>
    <submittedName>
        <fullName evidence="1">Uncharacterized protein</fullName>
    </submittedName>
</protein>